<protein>
    <submittedName>
        <fullName evidence="2">Uncharacterized protein</fullName>
    </submittedName>
</protein>
<sequence>MTRIKAVSGALIVGYLQSLCLLTYHAELYTSTRRLSLSRMCRTGGLTRGSWGRRPGHLHKASRLSIFGDFFITRLKCFGRLSDDMF</sequence>
<evidence type="ECO:0000256" key="1">
    <source>
        <dbReference type="SAM" id="Phobius"/>
    </source>
</evidence>
<dbReference type="Proteomes" id="UP001194468">
    <property type="component" value="Unassembled WGS sequence"/>
</dbReference>
<reference evidence="2" key="1">
    <citation type="submission" date="2019-10" db="EMBL/GenBank/DDBJ databases">
        <authorList>
            <consortium name="DOE Joint Genome Institute"/>
            <person name="Kuo A."/>
            <person name="Miyauchi S."/>
            <person name="Kiss E."/>
            <person name="Drula E."/>
            <person name="Kohler A."/>
            <person name="Sanchez-Garcia M."/>
            <person name="Andreopoulos B."/>
            <person name="Barry K.W."/>
            <person name="Bonito G."/>
            <person name="Buee M."/>
            <person name="Carver A."/>
            <person name="Chen C."/>
            <person name="Cichocki N."/>
            <person name="Clum A."/>
            <person name="Culley D."/>
            <person name="Crous P.W."/>
            <person name="Fauchery L."/>
            <person name="Girlanda M."/>
            <person name="Hayes R."/>
            <person name="Keri Z."/>
            <person name="LaButti K."/>
            <person name="Lipzen A."/>
            <person name="Lombard V."/>
            <person name="Magnuson J."/>
            <person name="Maillard F."/>
            <person name="Morin E."/>
            <person name="Murat C."/>
            <person name="Nolan M."/>
            <person name="Ohm R."/>
            <person name="Pangilinan J."/>
            <person name="Pereira M."/>
            <person name="Perotto S."/>
            <person name="Peter M."/>
            <person name="Riley R."/>
            <person name="Sitrit Y."/>
            <person name="Stielow B."/>
            <person name="Szollosi G."/>
            <person name="Zifcakova L."/>
            <person name="Stursova M."/>
            <person name="Spatafora J.W."/>
            <person name="Tedersoo L."/>
            <person name="Vaario L.-M."/>
            <person name="Yamada A."/>
            <person name="Yan M."/>
            <person name="Wang P."/>
            <person name="Xu J."/>
            <person name="Bruns T."/>
            <person name="Baldrian P."/>
            <person name="Vilgalys R."/>
            <person name="Henrissat B."/>
            <person name="Grigoriev I.V."/>
            <person name="Hibbett D."/>
            <person name="Nagy L.G."/>
            <person name="Martin F.M."/>
        </authorList>
    </citation>
    <scope>NUCLEOTIDE SEQUENCE</scope>
    <source>
        <strain evidence="2">BED1</strain>
    </source>
</reference>
<organism evidence="2 3">
    <name type="scientific">Boletus edulis BED1</name>
    <dbReference type="NCBI Taxonomy" id="1328754"/>
    <lineage>
        <taxon>Eukaryota</taxon>
        <taxon>Fungi</taxon>
        <taxon>Dikarya</taxon>
        <taxon>Basidiomycota</taxon>
        <taxon>Agaricomycotina</taxon>
        <taxon>Agaricomycetes</taxon>
        <taxon>Agaricomycetidae</taxon>
        <taxon>Boletales</taxon>
        <taxon>Boletineae</taxon>
        <taxon>Boletaceae</taxon>
        <taxon>Boletoideae</taxon>
        <taxon>Boletus</taxon>
    </lineage>
</organism>
<reference evidence="2" key="2">
    <citation type="journal article" date="2020" name="Nat. Commun.">
        <title>Large-scale genome sequencing of mycorrhizal fungi provides insights into the early evolution of symbiotic traits.</title>
        <authorList>
            <person name="Miyauchi S."/>
            <person name="Kiss E."/>
            <person name="Kuo A."/>
            <person name="Drula E."/>
            <person name="Kohler A."/>
            <person name="Sanchez-Garcia M."/>
            <person name="Morin E."/>
            <person name="Andreopoulos B."/>
            <person name="Barry K.W."/>
            <person name="Bonito G."/>
            <person name="Buee M."/>
            <person name="Carver A."/>
            <person name="Chen C."/>
            <person name="Cichocki N."/>
            <person name="Clum A."/>
            <person name="Culley D."/>
            <person name="Crous P.W."/>
            <person name="Fauchery L."/>
            <person name="Girlanda M."/>
            <person name="Hayes R.D."/>
            <person name="Keri Z."/>
            <person name="LaButti K."/>
            <person name="Lipzen A."/>
            <person name="Lombard V."/>
            <person name="Magnuson J."/>
            <person name="Maillard F."/>
            <person name="Murat C."/>
            <person name="Nolan M."/>
            <person name="Ohm R.A."/>
            <person name="Pangilinan J."/>
            <person name="Pereira M.F."/>
            <person name="Perotto S."/>
            <person name="Peter M."/>
            <person name="Pfister S."/>
            <person name="Riley R."/>
            <person name="Sitrit Y."/>
            <person name="Stielow J.B."/>
            <person name="Szollosi G."/>
            <person name="Zifcakova L."/>
            <person name="Stursova M."/>
            <person name="Spatafora J.W."/>
            <person name="Tedersoo L."/>
            <person name="Vaario L.M."/>
            <person name="Yamada A."/>
            <person name="Yan M."/>
            <person name="Wang P."/>
            <person name="Xu J."/>
            <person name="Bruns T."/>
            <person name="Baldrian P."/>
            <person name="Vilgalys R."/>
            <person name="Dunand C."/>
            <person name="Henrissat B."/>
            <person name="Grigoriev I.V."/>
            <person name="Hibbett D."/>
            <person name="Nagy L.G."/>
            <person name="Martin F.M."/>
        </authorList>
    </citation>
    <scope>NUCLEOTIDE SEQUENCE</scope>
    <source>
        <strain evidence="2">BED1</strain>
    </source>
</reference>
<feature type="transmembrane region" description="Helical" evidence="1">
    <location>
        <begin position="6"/>
        <end position="24"/>
    </location>
</feature>
<name>A0AAD4GIF7_BOLED</name>
<gene>
    <name evidence="2" type="ORF">L210DRAFT_3112150</name>
</gene>
<dbReference type="EMBL" id="WHUW01000007">
    <property type="protein sequence ID" value="KAF8444138.1"/>
    <property type="molecule type" value="Genomic_DNA"/>
</dbReference>
<accession>A0AAD4GIF7</accession>
<evidence type="ECO:0000313" key="2">
    <source>
        <dbReference type="EMBL" id="KAF8444138.1"/>
    </source>
</evidence>
<proteinExistence type="predicted"/>
<keyword evidence="1" id="KW-1133">Transmembrane helix</keyword>
<keyword evidence="3" id="KW-1185">Reference proteome</keyword>
<evidence type="ECO:0000313" key="3">
    <source>
        <dbReference type="Proteomes" id="UP001194468"/>
    </source>
</evidence>
<comment type="caution">
    <text evidence="2">The sequence shown here is derived from an EMBL/GenBank/DDBJ whole genome shotgun (WGS) entry which is preliminary data.</text>
</comment>
<keyword evidence="1" id="KW-0472">Membrane</keyword>
<keyword evidence="1" id="KW-0812">Transmembrane</keyword>
<dbReference type="AlphaFoldDB" id="A0AAD4GIF7"/>